<organism evidence="2 3">
    <name type="scientific">Rotaria sordida</name>
    <dbReference type="NCBI Taxonomy" id="392033"/>
    <lineage>
        <taxon>Eukaryota</taxon>
        <taxon>Metazoa</taxon>
        <taxon>Spiralia</taxon>
        <taxon>Gnathifera</taxon>
        <taxon>Rotifera</taxon>
        <taxon>Eurotatoria</taxon>
        <taxon>Bdelloidea</taxon>
        <taxon>Philodinida</taxon>
        <taxon>Philodinidae</taxon>
        <taxon>Rotaria</taxon>
    </lineage>
</organism>
<feature type="domain" description="DUF4817" evidence="1">
    <location>
        <begin position="8"/>
        <end position="52"/>
    </location>
</feature>
<comment type="caution">
    <text evidence="2">The sequence shown here is derived from an EMBL/GenBank/DDBJ whole genome shotgun (WGS) entry which is preliminary data.</text>
</comment>
<dbReference type="InterPro" id="IPR032135">
    <property type="entry name" value="DUF4817"/>
</dbReference>
<evidence type="ECO:0000259" key="1">
    <source>
        <dbReference type="Pfam" id="PF16087"/>
    </source>
</evidence>
<reference evidence="2" key="1">
    <citation type="submission" date="2021-02" db="EMBL/GenBank/DDBJ databases">
        <authorList>
            <person name="Nowell W R."/>
        </authorList>
    </citation>
    <scope>NUCLEOTIDE SEQUENCE</scope>
</reference>
<protein>
    <recommendedName>
        <fullName evidence="1">DUF4817 domain-containing protein</fullName>
    </recommendedName>
</protein>
<sequence length="168" mass="20108">MSKSFRLSLREKTEIVKWYVIHQNAAEVARQFQNRFDRTPPTSKNILSLIRKYYFIHRETSINILSELINYAIVTTHYTLDTEDQLQSRRKLSKGTRIQIQFVCENHPSIIILIETLYLPDESSPIFEKIKKLCRTIFSNKHRIFAWGDVEQQLSKFYQYNLFNEDDI</sequence>
<accession>A0A814MCE2</accession>
<gene>
    <name evidence="2" type="ORF">RFH988_LOCUS18117</name>
</gene>
<evidence type="ECO:0000313" key="3">
    <source>
        <dbReference type="Proteomes" id="UP000663882"/>
    </source>
</evidence>
<name>A0A814MCE2_9BILA</name>
<dbReference type="EMBL" id="CAJNOO010001002">
    <property type="protein sequence ID" value="CAF1077724.1"/>
    <property type="molecule type" value="Genomic_DNA"/>
</dbReference>
<evidence type="ECO:0000313" key="2">
    <source>
        <dbReference type="EMBL" id="CAF1077724.1"/>
    </source>
</evidence>
<proteinExistence type="predicted"/>
<dbReference type="Proteomes" id="UP000663882">
    <property type="component" value="Unassembled WGS sequence"/>
</dbReference>
<dbReference type="OrthoDB" id="10058459at2759"/>
<dbReference type="AlphaFoldDB" id="A0A814MCE2"/>
<dbReference type="Pfam" id="PF16087">
    <property type="entry name" value="DUF4817"/>
    <property type="match status" value="1"/>
</dbReference>